<proteinExistence type="predicted"/>
<comment type="caution">
    <text evidence="1">The sequence shown here is derived from an EMBL/GenBank/DDBJ whole genome shotgun (WGS) entry which is preliminary data.</text>
</comment>
<accession>A0A9P8JFB5</accession>
<dbReference type="GO" id="GO:0016787">
    <property type="term" value="F:hydrolase activity"/>
    <property type="evidence" value="ECO:0007669"/>
    <property type="project" value="InterPro"/>
</dbReference>
<dbReference type="InterPro" id="IPR011145">
    <property type="entry name" value="Scavenger_mRNA_decap_enz_N"/>
</dbReference>
<reference evidence="1" key="1">
    <citation type="journal article" date="2021" name="J Fungi (Basel)">
        <title>Virulence traits and population genomics of the black yeast Aureobasidium melanogenum.</title>
        <authorList>
            <person name="Cernosa A."/>
            <person name="Sun X."/>
            <person name="Gostincar C."/>
            <person name="Fang C."/>
            <person name="Gunde-Cimerman N."/>
            <person name="Song Z."/>
        </authorList>
    </citation>
    <scope>NUCLEOTIDE SEQUENCE</scope>
    <source>
        <strain evidence="1">EXF-9298</strain>
    </source>
</reference>
<dbReference type="InterPro" id="IPR008594">
    <property type="entry name" value="DcpS/DCS2"/>
</dbReference>
<evidence type="ECO:0000313" key="2">
    <source>
        <dbReference type="Proteomes" id="UP000729357"/>
    </source>
</evidence>
<dbReference type="PANTHER" id="PTHR12978:SF0">
    <property type="entry name" value="M7GPPPX DIPHOSPHATASE"/>
    <property type="match status" value="1"/>
</dbReference>
<dbReference type="SUPFAM" id="SSF102860">
    <property type="entry name" value="mRNA decapping enzyme DcpS N-terminal domain"/>
    <property type="match status" value="1"/>
</dbReference>
<evidence type="ECO:0000313" key="1">
    <source>
        <dbReference type="EMBL" id="KAG9921548.1"/>
    </source>
</evidence>
<dbReference type="AlphaFoldDB" id="A0A9P8JFB5"/>
<gene>
    <name evidence="1" type="ORF">KCU98_g22132</name>
</gene>
<dbReference type="Gene3D" id="3.30.200.40">
    <property type="entry name" value="Scavenger mRNA decapping enzyme, N-terminal domain"/>
    <property type="match status" value="1"/>
</dbReference>
<dbReference type="GO" id="GO:0000340">
    <property type="term" value="F:RNA 7-methylguanosine cap binding"/>
    <property type="evidence" value="ECO:0007669"/>
    <property type="project" value="TreeGrafter"/>
</dbReference>
<name>A0A9P8JFB5_AURME</name>
<dbReference type="PANTHER" id="PTHR12978">
    <property type="entry name" value="HISTIDINE TRIAD HIT PROTEIN MEMBER"/>
    <property type="match status" value="1"/>
</dbReference>
<organism evidence="1 2">
    <name type="scientific">Aureobasidium melanogenum</name>
    <name type="common">Aureobasidium pullulans var. melanogenum</name>
    <dbReference type="NCBI Taxonomy" id="46634"/>
    <lineage>
        <taxon>Eukaryota</taxon>
        <taxon>Fungi</taxon>
        <taxon>Dikarya</taxon>
        <taxon>Ascomycota</taxon>
        <taxon>Pezizomycotina</taxon>
        <taxon>Dothideomycetes</taxon>
        <taxon>Dothideomycetidae</taxon>
        <taxon>Dothideales</taxon>
        <taxon>Saccotheciaceae</taxon>
        <taxon>Aureobasidium</taxon>
    </lineage>
</organism>
<dbReference type="Pfam" id="PF05652">
    <property type="entry name" value="DcpS"/>
    <property type="match status" value="1"/>
</dbReference>
<dbReference type="GO" id="GO:0000290">
    <property type="term" value="P:deadenylation-dependent decapping of nuclear-transcribed mRNA"/>
    <property type="evidence" value="ECO:0007669"/>
    <property type="project" value="InterPro"/>
</dbReference>
<sequence>MAASNNNAEALIPQFKFEKLLNQDQAGRRIVLQGTIASQPALLLAERAAFDADESHLSTFTSSLSHIQNLGDNDIYRWYMAHSGAGQGNPPDLKINLIYPC</sequence>
<protein>
    <submittedName>
        <fullName evidence="1">Uncharacterized protein</fullName>
    </submittedName>
</protein>
<feature type="non-terminal residue" evidence="1">
    <location>
        <position position="1"/>
    </location>
</feature>
<reference evidence="1" key="2">
    <citation type="submission" date="2021-08" db="EMBL/GenBank/DDBJ databases">
        <authorList>
            <person name="Gostincar C."/>
            <person name="Sun X."/>
            <person name="Song Z."/>
            <person name="Gunde-Cimerman N."/>
        </authorList>
    </citation>
    <scope>NUCLEOTIDE SEQUENCE</scope>
    <source>
        <strain evidence="1">EXF-9298</strain>
    </source>
</reference>
<dbReference type="Proteomes" id="UP000729357">
    <property type="component" value="Unassembled WGS sequence"/>
</dbReference>
<keyword evidence="2" id="KW-1185">Reference proteome</keyword>
<dbReference type="GO" id="GO:0000932">
    <property type="term" value="C:P-body"/>
    <property type="evidence" value="ECO:0007669"/>
    <property type="project" value="TreeGrafter"/>
</dbReference>
<dbReference type="GO" id="GO:0005634">
    <property type="term" value="C:nucleus"/>
    <property type="evidence" value="ECO:0007669"/>
    <property type="project" value="TreeGrafter"/>
</dbReference>
<dbReference type="EMBL" id="JAHFXS010008280">
    <property type="protein sequence ID" value="KAG9921548.1"/>
    <property type="molecule type" value="Genomic_DNA"/>
</dbReference>